<gene>
    <name evidence="4" type="ORF">HMPREF0654_01780</name>
</gene>
<name>A0A096C654_9BACT</name>
<feature type="compositionally biased region" description="Acidic residues" evidence="3">
    <location>
        <begin position="1164"/>
        <end position="1176"/>
    </location>
</feature>
<dbReference type="Gene3D" id="1.25.40.10">
    <property type="entry name" value="Tetratricopeptide repeat domain"/>
    <property type="match status" value="3"/>
</dbReference>
<keyword evidence="1" id="KW-0802">TPR repeat</keyword>
<keyword evidence="2" id="KW-0175">Coiled coil</keyword>
<dbReference type="PROSITE" id="PS51257">
    <property type="entry name" value="PROKAR_LIPOPROTEIN"/>
    <property type="match status" value="1"/>
</dbReference>
<feature type="coiled-coil region" evidence="2">
    <location>
        <begin position="540"/>
        <end position="567"/>
    </location>
</feature>
<organism evidence="4 5">
    <name type="scientific">Prevotella disiens DNF00882</name>
    <dbReference type="NCBI Taxonomy" id="1401075"/>
    <lineage>
        <taxon>Bacteria</taxon>
        <taxon>Pseudomonadati</taxon>
        <taxon>Bacteroidota</taxon>
        <taxon>Bacteroidia</taxon>
        <taxon>Bacteroidales</taxon>
        <taxon>Prevotellaceae</taxon>
        <taxon>Prevotella</taxon>
    </lineage>
</organism>
<protein>
    <submittedName>
        <fullName evidence="4">Uncharacterized protein</fullName>
    </submittedName>
</protein>
<feature type="compositionally biased region" description="Basic and acidic residues" evidence="3">
    <location>
        <begin position="1144"/>
        <end position="1157"/>
    </location>
</feature>
<evidence type="ECO:0000256" key="2">
    <source>
        <dbReference type="SAM" id="Coils"/>
    </source>
</evidence>
<dbReference type="EMBL" id="JRNR01000004">
    <property type="protein sequence ID" value="KGF50427.1"/>
    <property type="molecule type" value="Genomic_DNA"/>
</dbReference>
<evidence type="ECO:0000256" key="1">
    <source>
        <dbReference type="PROSITE-ProRule" id="PRU00339"/>
    </source>
</evidence>
<feature type="region of interest" description="Disordered" evidence="3">
    <location>
        <begin position="1001"/>
        <end position="1176"/>
    </location>
</feature>
<evidence type="ECO:0000256" key="3">
    <source>
        <dbReference type="SAM" id="MobiDB-lite"/>
    </source>
</evidence>
<accession>A0A096C654</accession>
<proteinExistence type="predicted"/>
<dbReference type="Proteomes" id="UP000029538">
    <property type="component" value="Unassembled WGS sequence"/>
</dbReference>
<evidence type="ECO:0000313" key="4">
    <source>
        <dbReference type="EMBL" id="KGF50427.1"/>
    </source>
</evidence>
<evidence type="ECO:0000313" key="5">
    <source>
        <dbReference type="Proteomes" id="UP000029538"/>
    </source>
</evidence>
<reference evidence="4 5" key="1">
    <citation type="submission" date="2014-07" db="EMBL/GenBank/DDBJ databases">
        <authorList>
            <person name="McCorrison J."/>
            <person name="Sanka R."/>
            <person name="Torralba M."/>
            <person name="Gillis M."/>
            <person name="Haft D.H."/>
            <person name="Methe B."/>
            <person name="Sutton G."/>
            <person name="Nelson K.E."/>
        </authorList>
    </citation>
    <scope>NUCLEOTIDE SEQUENCE [LARGE SCALE GENOMIC DNA]</scope>
    <source>
        <strain evidence="4 5">DNF00882</strain>
    </source>
</reference>
<feature type="repeat" description="TPR" evidence="1">
    <location>
        <begin position="248"/>
        <end position="281"/>
    </location>
</feature>
<dbReference type="AlphaFoldDB" id="A0A096C654"/>
<dbReference type="InterPro" id="IPR011990">
    <property type="entry name" value="TPR-like_helical_dom_sf"/>
</dbReference>
<dbReference type="SMART" id="SM00028">
    <property type="entry name" value="TPR"/>
    <property type="match status" value="4"/>
</dbReference>
<dbReference type="RefSeq" id="WP_036882300.1">
    <property type="nucleotide sequence ID" value="NZ_JRNR01000004.1"/>
</dbReference>
<dbReference type="Pfam" id="PF13181">
    <property type="entry name" value="TPR_8"/>
    <property type="match status" value="2"/>
</dbReference>
<sequence>MKISYAKYFTALLVASILLVIVSCSTKNNTSQSRWWHSFNAKYNTYYNGAQAYIDASLEKENGNKDNFTEIIPLYTVGNKSSKDLGKGNYERAIEKAEKAIARHSIKKKPEWNKSRRKTEKDIEWLNRKEYNPFIWKAWMLMGRSQFYKGAFEDAATTFSYMSRLYKTQPAIYGKARAWLAKSYIEAGWLYDAEDVIRNMKRDSLDWRAVREWNYTYADYYIHTGEFEKAVPYLQKVIKHEMRKKQKAREWYLMGQLQAALGNKEAAYNSFKHVIKANPPYELEFNARIAATEVMAAGQTKQMVSRLKRMAASDKNKDYLDQVYYAMGNIYLADKDTLNAISAYEQGNKKATRGGVEKGVLLLHLGDLYWTKEKFSDAHRCYNEALGLLDKDRKDYEQLSNRAKVLDDLTPHTEAIELQDSLQHLAKCSEPERLAAIDRVIDALKKKEKEERNKQAELDAEKRMAENQGMGANADNSNMATPMPRSQQQENGTWYFYNQMAVQQGKAQFQKLWGKRENVDNWQRVNKTVVGGMNNNMEWTDEQRDSIAKEEARLDSIESKTDSVQNDPHRREFYLAQIPFTEEQMQASNKILETGLHHAGVIFKDRLDNLRLAEKNLRRVSDNYPDYEEMDDVYYHLYLLYMRKNQPQLADSYINKLKANYPKSQWTAVLTDPYFKENAKFGEHIEDSLYAATYEAFKNNRFSEVSGNKRISDSRFPMGANRDKFLFIGGLSKLNQGDIDGCVSDMKVVVEKFPQSRISEMAGMIVNGVQAGKKIRNGKFDLGDVWSYRTNVLNDSDSIKQVKFSPDRDIDFKFLLVYNPDSLKENKLLFEMARFNFTSFYVRNFEIEIENIEGLHQMKLSGFRSFDEAYQYARQLFSSRNVTEQISKDTRAIIISDKNLQLIGKSFSYKDYEDFYAKHFAPLKVTSRYLLSEPAEIATPREIESDLQEEIESKNPTEADLNAQEQGEIEPVDNGITIPMEEEKTTKEDVSAPTEMVIPAEEKKQEKPKENVENTEMVIPVPETPKKEEPKNMIENTEMVIPMEESVAPKTEPQKVEPKRQPKPTKKKEEKAVPIDDNSFVIPVEPEPTVPQTTFEVPIDEPKAQPKKAKTGSKKQATTEKKTTGKKEETKKQTPDGPNIYFSDDSKKDENKEKKQENQTTLDYDFEDEYYDLDGF</sequence>
<dbReference type="SUPFAM" id="SSF48452">
    <property type="entry name" value="TPR-like"/>
    <property type="match status" value="2"/>
</dbReference>
<comment type="caution">
    <text evidence="4">The sequence shown here is derived from an EMBL/GenBank/DDBJ whole genome shotgun (WGS) entry which is preliminary data.</text>
</comment>
<dbReference type="PROSITE" id="PS50005">
    <property type="entry name" value="TPR"/>
    <property type="match status" value="1"/>
</dbReference>
<feature type="compositionally biased region" description="Basic and acidic residues" evidence="3">
    <location>
        <begin position="1001"/>
        <end position="1012"/>
    </location>
</feature>
<dbReference type="InterPro" id="IPR019734">
    <property type="entry name" value="TPR_rpt"/>
</dbReference>
<feature type="coiled-coil region" evidence="2">
    <location>
        <begin position="434"/>
        <end position="468"/>
    </location>
</feature>
<feature type="compositionally biased region" description="Basic and acidic residues" evidence="3">
    <location>
        <begin position="1117"/>
        <end position="1134"/>
    </location>
</feature>